<dbReference type="InterPro" id="IPR029058">
    <property type="entry name" value="AB_hydrolase_fold"/>
</dbReference>
<proteinExistence type="predicted"/>
<evidence type="ECO:0000313" key="4">
    <source>
        <dbReference type="Proteomes" id="UP000008068"/>
    </source>
</evidence>
<dbReference type="InParanoid" id="G0MZB2"/>
<feature type="chain" id="PRO_5003403882" description="Fungal lipase-type domain-containing protein" evidence="1">
    <location>
        <begin position="24"/>
        <end position="354"/>
    </location>
</feature>
<dbReference type="eggNOG" id="KOG4569">
    <property type="taxonomic scope" value="Eukaryota"/>
</dbReference>
<evidence type="ECO:0000259" key="2">
    <source>
        <dbReference type="Pfam" id="PF01764"/>
    </source>
</evidence>
<accession>G0MZB2</accession>
<dbReference type="OrthoDB" id="5786970at2759"/>
<reference evidence="4" key="1">
    <citation type="submission" date="2011-07" db="EMBL/GenBank/DDBJ databases">
        <authorList>
            <consortium name="Caenorhabditis brenneri Sequencing and Analysis Consortium"/>
            <person name="Wilson R.K."/>
        </authorList>
    </citation>
    <scope>NUCLEOTIDE SEQUENCE [LARGE SCALE GENOMIC DNA]</scope>
    <source>
        <strain evidence="4">PB2801</strain>
    </source>
</reference>
<protein>
    <recommendedName>
        <fullName evidence="2">Fungal lipase-type domain-containing protein</fullName>
    </recommendedName>
</protein>
<dbReference type="PANTHER" id="PTHR45908:SF20">
    <property type="entry name" value="FUNGAL LIPASE-LIKE DOMAIN-CONTAINING PROTEIN"/>
    <property type="match status" value="1"/>
</dbReference>
<keyword evidence="4" id="KW-1185">Reference proteome</keyword>
<dbReference type="Gene3D" id="3.40.50.1820">
    <property type="entry name" value="alpha/beta hydrolase"/>
    <property type="match status" value="1"/>
</dbReference>
<dbReference type="InterPro" id="IPR002921">
    <property type="entry name" value="Fungal_lipase-type"/>
</dbReference>
<dbReference type="HOGENOM" id="CLU_906863_0_0_1"/>
<dbReference type="SUPFAM" id="SSF53474">
    <property type="entry name" value="alpha/beta-Hydrolases"/>
    <property type="match status" value="1"/>
</dbReference>
<organism evidence="4">
    <name type="scientific">Caenorhabditis brenneri</name>
    <name type="common">Nematode worm</name>
    <dbReference type="NCBI Taxonomy" id="135651"/>
    <lineage>
        <taxon>Eukaryota</taxon>
        <taxon>Metazoa</taxon>
        <taxon>Ecdysozoa</taxon>
        <taxon>Nematoda</taxon>
        <taxon>Chromadorea</taxon>
        <taxon>Rhabditida</taxon>
        <taxon>Rhabditina</taxon>
        <taxon>Rhabditomorpha</taxon>
        <taxon>Rhabditoidea</taxon>
        <taxon>Rhabditidae</taxon>
        <taxon>Peloderinae</taxon>
        <taxon>Caenorhabditis</taxon>
    </lineage>
</organism>
<dbReference type="PANTHER" id="PTHR45908">
    <property type="entry name" value="PROTEIN CBG11750-RELATED"/>
    <property type="match status" value="1"/>
</dbReference>
<feature type="signal peptide" evidence="1">
    <location>
        <begin position="1"/>
        <end position="23"/>
    </location>
</feature>
<keyword evidence="1" id="KW-0732">Signal</keyword>
<evidence type="ECO:0000313" key="3">
    <source>
        <dbReference type="EMBL" id="EGT48308.1"/>
    </source>
</evidence>
<name>G0MZB2_CAEBE</name>
<gene>
    <name evidence="3" type="ORF">CAEBREN_20325</name>
</gene>
<dbReference type="Pfam" id="PF01764">
    <property type="entry name" value="Lipase_3"/>
    <property type="match status" value="1"/>
</dbReference>
<evidence type="ECO:0000256" key="1">
    <source>
        <dbReference type="SAM" id="SignalP"/>
    </source>
</evidence>
<dbReference type="Proteomes" id="UP000008068">
    <property type="component" value="Unassembled WGS sequence"/>
</dbReference>
<dbReference type="CDD" id="cd00519">
    <property type="entry name" value="Lipase_3"/>
    <property type="match status" value="1"/>
</dbReference>
<dbReference type="GO" id="GO:0006629">
    <property type="term" value="P:lipid metabolic process"/>
    <property type="evidence" value="ECO:0007669"/>
    <property type="project" value="InterPro"/>
</dbReference>
<dbReference type="STRING" id="135651.G0MZB2"/>
<feature type="domain" description="Fungal lipase-type" evidence="2">
    <location>
        <begin position="153"/>
        <end position="288"/>
    </location>
</feature>
<dbReference type="AlphaFoldDB" id="G0MZB2"/>
<sequence length="354" mass="40699">MRAVFASLFPVIIQFTRFILVQTQDQCRQFTSCEQCAGVVDSVISCRWCLDSSKCVPSKYLCHPWKTVIHDINCPTSKLPTTYNDTFLRTEVAIYIQAANRVSEYSPVGAPMSCLMKLDGNVAVLYELDVPTQLEGRTIGVLIGVNHNLRHIFIGFRSTNDPVQFVSQFYVFMMGWFEDFPLGGRMVAIYSRMYKNILDFGFDTCLEESVKKYPTYSLLVTGHSLGGAMATVFSLHVAMKYPQKETRLYSLSAPRSGDETFVRLLKQYIFEQFRVVRDGDFVPDSPFRVSQTIETAHHNSFEIFYGSHMAVDNYVICDQPETEYCLKGSWWKKPVAHMYLFDQNFFNYHLGYCE</sequence>
<dbReference type="OMA" id="TIETAHH"/>
<dbReference type="EMBL" id="GL379822">
    <property type="protein sequence ID" value="EGT48308.1"/>
    <property type="molecule type" value="Genomic_DNA"/>
</dbReference>